<comment type="pathway">
    <text evidence="2 5">Cofactor biosynthesis; molybdopterin biosynthesis.</text>
</comment>
<dbReference type="PANTHER" id="PTHR43232:SF2">
    <property type="entry name" value="MOLYBDENUM COFACTOR BIOSYNTHESIS PROTEIN B"/>
    <property type="match status" value="1"/>
</dbReference>
<dbReference type="SUPFAM" id="SSF53218">
    <property type="entry name" value="Molybdenum cofactor biosynthesis proteins"/>
    <property type="match status" value="1"/>
</dbReference>
<accession>A0A975B3B6</accession>
<evidence type="ECO:0000256" key="2">
    <source>
        <dbReference type="ARBA" id="ARBA00005046"/>
    </source>
</evidence>
<dbReference type="GO" id="GO:0006777">
    <property type="term" value="P:Mo-molybdopterin cofactor biosynthetic process"/>
    <property type="evidence" value="ECO:0007669"/>
    <property type="project" value="UniProtKB-UniRule"/>
</dbReference>
<evidence type="ECO:0000256" key="3">
    <source>
        <dbReference type="ARBA" id="ARBA00006112"/>
    </source>
</evidence>
<evidence type="ECO:0000256" key="5">
    <source>
        <dbReference type="PIRNR" id="PIRNR006443"/>
    </source>
</evidence>
<protein>
    <recommendedName>
        <fullName evidence="4 5">Molybdenum cofactor biosynthesis protein B</fullName>
    </recommendedName>
</protein>
<dbReference type="EMBL" id="CP061799">
    <property type="protein sequence ID" value="QTA78022.1"/>
    <property type="molecule type" value="Genomic_DNA"/>
</dbReference>
<organism evidence="7 8">
    <name type="scientific">Desulfonema limicola</name>
    <dbReference type="NCBI Taxonomy" id="45656"/>
    <lineage>
        <taxon>Bacteria</taxon>
        <taxon>Pseudomonadati</taxon>
        <taxon>Thermodesulfobacteriota</taxon>
        <taxon>Desulfobacteria</taxon>
        <taxon>Desulfobacterales</taxon>
        <taxon>Desulfococcaceae</taxon>
        <taxon>Desulfonema</taxon>
    </lineage>
</organism>
<evidence type="ECO:0000256" key="1">
    <source>
        <dbReference type="ARBA" id="ARBA00003487"/>
    </source>
</evidence>
<keyword evidence="5" id="KW-0501">Molybdenum cofactor biosynthesis</keyword>
<dbReference type="RefSeq" id="WP_207689930.1">
    <property type="nucleotide sequence ID" value="NZ_CP061799.1"/>
</dbReference>
<dbReference type="AlphaFoldDB" id="A0A975B3B6"/>
<evidence type="ECO:0000313" key="8">
    <source>
        <dbReference type="Proteomes" id="UP000663720"/>
    </source>
</evidence>
<evidence type="ECO:0000256" key="4">
    <source>
        <dbReference type="ARBA" id="ARBA00015262"/>
    </source>
</evidence>
<dbReference type="InterPro" id="IPR036425">
    <property type="entry name" value="MoaB/Mog-like_dom_sf"/>
</dbReference>
<dbReference type="FunFam" id="3.40.980.10:FF:000006">
    <property type="entry name" value="Molybdenum cofactor biosynthesis protein B"/>
    <property type="match status" value="1"/>
</dbReference>
<dbReference type="Proteomes" id="UP000663720">
    <property type="component" value="Chromosome"/>
</dbReference>
<keyword evidence="8" id="KW-1185">Reference proteome</keyword>
<comment type="function">
    <text evidence="1 5">May be involved in the biosynthesis of molybdopterin.</text>
</comment>
<name>A0A975B3B6_9BACT</name>
<dbReference type="GO" id="GO:0005829">
    <property type="term" value="C:cytosol"/>
    <property type="evidence" value="ECO:0007669"/>
    <property type="project" value="TreeGrafter"/>
</dbReference>
<dbReference type="InterPro" id="IPR001453">
    <property type="entry name" value="MoaB/Mog_dom"/>
</dbReference>
<dbReference type="Gene3D" id="3.40.980.10">
    <property type="entry name" value="MoaB/Mog-like domain"/>
    <property type="match status" value="1"/>
</dbReference>
<dbReference type="SMART" id="SM00852">
    <property type="entry name" value="MoCF_biosynth"/>
    <property type="match status" value="1"/>
</dbReference>
<dbReference type="InterPro" id="IPR012245">
    <property type="entry name" value="MoaB"/>
</dbReference>
<dbReference type="CDD" id="cd00886">
    <property type="entry name" value="MogA_MoaB"/>
    <property type="match status" value="1"/>
</dbReference>
<dbReference type="NCBIfam" id="TIGR00177">
    <property type="entry name" value="molyb_syn"/>
    <property type="match status" value="1"/>
</dbReference>
<evidence type="ECO:0000259" key="6">
    <source>
        <dbReference type="SMART" id="SM00852"/>
    </source>
</evidence>
<dbReference type="KEGG" id="dli:dnl_02300"/>
<gene>
    <name evidence="7" type="primary">moaB</name>
    <name evidence="7" type="ORF">dnl_02300</name>
</gene>
<evidence type="ECO:0000313" key="7">
    <source>
        <dbReference type="EMBL" id="QTA78022.1"/>
    </source>
</evidence>
<comment type="similarity">
    <text evidence="3 5">Belongs to the MoaB/Mog family.</text>
</comment>
<reference evidence="7" key="1">
    <citation type="journal article" date="2021" name="Microb. Physiol.">
        <title>Proteogenomic Insights into the Physiology of Marine, Sulfate-Reducing, Filamentous Desulfonema limicola and Desulfonema magnum.</title>
        <authorList>
            <person name="Schnaars V."/>
            <person name="Wohlbrand L."/>
            <person name="Scheve S."/>
            <person name="Hinrichs C."/>
            <person name="Reinhardt R."/>
            <person name="Rabus R."/>
        </authorList>
    </citation>
    <scope>NUCLEOTIDE SEQUENCE</scope>
    <source>
        <strain evidence="7">5ac10</strain>
    </source>
</reference>
<dbReference type="PIRSF" id="PIRSF006443">
    <property type="entry name" value="MoaB"/>
    <property type="match status" value="1"/>
</dbReference>
<dbReference type="Pfam" id="PF00994">
    <property type="entry name" value="MoCF_biosynth"/>
    <property type="match status" value="1"/>
</dbReference>
<proteinExistence type="inferred from homology"/>
<dbReference type="PANTHER" id="PTHR43232">
    <property type="entry name" value="MOLYBDENUM COFACTOR BIOSYNTHESIS PROTEIN B"/>
    <property type="match status" value="1"/>
</dbReference>
<feature type="domain" description="MoaB/Mog" evidence="6">
    <location>
        <begin position="17"/>
        <end position="161"/>
    </location>
</feature>
<sequence length="169" mass="18543">MGINEHRKNAIKSVAIGIITLSSTRNLENDLSGQWIYEKAAQEGHNVICHKVILDHKETISKTILDIIEKQRPHALLMNGGTGVSPKDVTIEAVKPFFEKELTGFGSIFAQLSFEQIKSAAVLSRAAAGIIQNTIVFCMPGSLKAVKLACEQLIFPDLGHLVNHLWEDA</sequence>